<evidence type="ECO:0000313" key="2">
    <source>
        <dbReference type="Proteomes" id="UP001642260"/>
    </source>
</evidence>
<keyword evidence="2" id="KW-1185">Reference proteome</keyword>
<dbReference type="InterPro" id="IPR040378">
    <property type="entry name" value="BASL"/>
</dbReference>
<evidence type="ECO:0000313" key="1">
    <source>
        <dbReference type="EMBL" id="CAH8391541.1"/>
    </source>
</evidence>
<gene>
    <name evidence="1" type="ORF">ERUC_LOCUS44024</name>
</gene>
<name>A0ABC8M739_ERUVS</name>
<organism evidence="1 2">
    <name type="scientific">Eruca vesicaria subsp. sativa</name>
    <name type="common">Garden rocket</name>
    <name type="synonym">Eruca sativa</name>
    <dbReference type="NCBI Taxonomy" id="29727"/>
    <lineage>
        <taxon>Eukaryota</taxon>
        <taxon>Viridiplantae</taxon>
        <taxon>Streptophyta</taxon>
        <taxon>Embryophyta</taxon>
        <taxon>Tracheophyta</taxon>
        <taxon>Spermatophyta</taxon>
        <taxon>Magnoliopsida</taxon>
        <taxon>eudicotyledons</taxon>
        <taxon>Gunneridae</taxon>
        <taxon>Pentapetalae</taxon>
        <taxon>rosids</taxon>
        <taxon>malvids</taxon>
        <taxon>Brassicales</taxon>
        <taxon>Brassicaceae</taxon>
        <taxon>Brassiceae</taxon>
        <taxon>Eruca</taxon>
    </lineage>
</organism>
<dbReference type="EMBL" id="CAKOAT010952931">
    <property type="protein sequence ID" value="CAH8391541.1"/>
    <property type="molecule type" value="Genomic_DNA"/>
</dbReference>
<sequence>MNDLQGQRDEVFTDKNVSSCDLPEIVVCNCKELTHNVVKDICVDEGVPMVKEKFVLNKEETVKVNKNVSESKSLEDNNPEECVDDTKDVIELVVTEDEVGCEKSPSEDVVAESETGSTVSLTLGEIILMEGSNKLDNNVNTYETEDNLGREILEQRKSGEKKSVSWRYLPSETVESPEDRRLNNVFIGDYYDHHHLFPRNFPNEFGAESFSGSESGLGYITYSAHISISRSFSARSDGSTVSGQSFAFPVLQQEWNSTPARMVRAQKRQLQKEKGWKHYSRLCCRFCRS</sequence>
<dbReference type="PANTHER" id="PTHR33914">
    <property type="entry name" value="18S PRE-RIBOSOMAL ASSEMBLY PROTEIN GAR2-LIKE PROTEIN"/>
    <property type="match status" value="1"/>
</dbReference>
<proteinExistence type="predicted"/>
<dbReference type="AlphaFoldDB" id="A0ABC8M739"/>
<dbReference type="Proteomes" id="UP001642260">
    <property type="component" value="Unassembled WGS sequence"/>
</dbReference>
<reference evidence="1 2" key="1">
    <citation type="submission" date="2022-03" db="EMBL/GenBank/DDBJ databases">
        <authorList>
            <person name="Macdonald S."/>
            <person name="Ahmed S."/>
            <person name="Newling K."/>
        </authorList>
    </citation>
    <scope>NUCLEOTIDE SEQUENCE [LARGE SCALE GENOMIC DNA]</scope>
</reference>
<accession>A0ABC8M739</accession>
<protein>
    <submittedName>
        <fullName evidence="1">Uncharacterized protein</fullName>
    </submittedName>
</protein>
<comment type="caution">
    <text evidence="1">The sequence shown here is derived from an EMBL/GenBank/DDBJ whole genome shotgun (WGS) entry which is preliminary data.</text>
</comment>
<dbReference type="PANTHER" id="PTHR33914:SF2">
    <property type="entry name" value="OS02G0582100 PROTEIN"/>
    <property type="match status" value="1"/>
</dbReference>